<dbReference type="Proteomes" id="UP000663861">
    <property type="component" value="Unassembled WGS sequence"/>
</dbReference>
<keyword evidence="1" id="KW-0560">Oxidoreductase</keyword>
<organism evidence="2 3">
    <name type="scientific">Rhizoctonia solani</name>
    <dbReference type="NCBI Taxonomy" id="456999"/>
    <lineage>
        <taxon>Eukaryota</taxon>
        <taxon>Fungi</taxon>
        <taxon>Dikarya</taxon>
        <taxon>Basidiomycota</taxon>
        <taxon>Agaricomycotina</taxon>
        <taxon>Agaricomycetes</taxon>
        <taxon>Cantharellales</taxon>
        <taxon>Ceratobasidiaceae</taxon>
        <taxon>Rhizoctonia</taxon>
    </lineage>
</organism>
<protein>
    <recommendedName>
        <fullName evidence="4">Oxidoreductase AflY</fullName>
    </recommendedName>
</protein>
<comment type="caution">
    <text evidence="2">The sequence shown here is derived from an EMBL/GenBank/DDBJ whole genome shotgun (WGS) entry which is preliminary data.</text>
</comment>
<dbReference type="EMBL" id="CAJMWY010001292">
    <property type="protein sequence ID" value="CAE6463745.1"/>
    <property type="molecule type" value="Genomic_DNA"/>
</dbReference>
<evidence type="ECO:0000313" key="2">
    <source>
        <dbReference type="EMBL" id="CAE6463745.1"/>
    </source>
</evidence>
<evidence type="ECO:0000256" key="1">
    <source>
        <dbReference type="ARBA" id="ARBA00023002"/>
    </source>
</evidence>
<reference evidence="2" key="1">
    <citation type="submission" date="2021-01" db="EMBL/GenBank/DDBJ databases">
        <authorList>
            <person name="Kaushik A."/>
        </authorList>
    </citation>
    <scope>NUCLEOTIDE SEQUENCE</scope>
    <source>
        <strain evidence="2">AG4-RS23</strain>
    </source>
</reference>
<proteinExistence type="predicted"/>
<evidence type="ECO:0000313" key="3">
    <source>
        <dbReference type="Proteomes" id="UP000663861"/>
    </source>
</evidence>
<evidence type="ECO:0008006" key="4">
    <source>
        <dbReference type="Google" id="ProtNLM"/>
    </source>
</evidence>
<dbReference type="PANTHER" id="PTHR35870:SF1">
    <property type="entry name" value="PROTEIN, PUTATIVE (AFU_ORTHOLOGUE AFUA_5G03330)-RELATED"/>
    <property type="match status" value="1"/>
</dbReference>
<dbReference type="GO" id="GO:0016491">
    <property type="term" value="F:oxidoreductase activity"/>
    <property type="evidence" value="ECO:0007669"/>
    <property type="project" value="UniProtKB-KW"/>
</dbReference>
<dbReference type="InterPro" id="IPR025337">
    <property type="entry name" value="Questin_oxidase-like"/>
</dbReference>
<dbReference type="AlphaFoldDB" id="A0A8H3BT02"/>
<accession>A0A8H3BT02</accession>
<name>A0A8H3BT02_9AGAM</name>
<dbReference type="PANTHER" id="PTHR35870">
    <property type="entry name" value="PROTEIN, PUTATIVE (AFU_ORTHOLOGUE AFUA_5G03330)-RELATED"/>
    <property type="match status" value="1"/>
</dbReference>
<gene>
    <name evidence="2" type="ORF">RDB_LOCUS72212</name>
</gene>
<dbReference type="Pfam" id="PF14027">
    <property type="entry name" value="Questin_oxidase"/>
    <property type="match status" value="1"/>
</dbReference>
<sequence>MNSPIFDDALVDSMFPVSSFAGVSINQAAPWSSAGITPESIAALRRLLLENHKRFHVFFNDKGFQNHISHHLFAAYSIGAPVQVLQKAFDEHASYQRLAYQSPEPINHENWMKHLGKEDFYNAYMNFFGIEIKEHGLPVTLEKYIFIHDANWGPSQLRMLDRFLSGLFHSMIHVGHGPQFGVDGMAAEGGYSLFGVDGMAAEGLAQTAVHEPSLQNLFDSSFFTESSKTSNYLSSLTSTPSLSNSTTEQPRQVWAHSFTIVSRMLADDRLKAGAACSQDMNVLSSEVLKNVGGILREYASLWTIAEDEQEIQERVEELNWFVTLLFGVSGWNKSKGFRASFFLAHLVTSNLFLPSILPLLKPKHQIDLMRAYFATSLTWYVAQGRPALDTHGFFQSVTATPKPDSNPNSEPEENPWYMILAHSIHHPDEHQVKTVRALAHGAALYGTRPKGYFAHTELKGAEEIDGTLFVRTGGLFMDALHWNYEVKERAGGVDIGNGWIRAGLGWD</sequence>